<evidence type="ECO:0000313" key="2">
    <source>
        <dbReference type="EMBL" id="MBW0542293.1"/>
    </source>
</evidence>
<name>A0A9Q3FQX8_9BASI</name>
<protein>
    <submittedName>
        <fullName evidence="2">Uncharacterized protein</fullName>
    </submittedName>
</protein>
<feature type="non-terminal residue" evidence="2">
    <location>
        <position position="1"/>
    </location>
</feature>
<evidence type="ECO:0000313" key="3">
    <source>
        <dbReference type="Proteomes" id="UP000765509"/>
    </source>
</evidence>
<proteinExistence type="predicted"/>
<keyword evidence="3" id="KW-1185">Reference proteome</keyword>
<sequence>VEVTTPSNKMDLDQDIPVINQKDKNISPEERHKCKMPELPPVLKEIYRYQYKSWFMAAKQQEWEIIPSLWIGTINSYPQVKKFMGPKKTEELMKGWTPMSCKGQVHKIKAWLKNQSMLSEDRKKKLAPGKENIPVEAPQASARKRPPQQVPKKPKQTPKTNQKGKAKPKWNKPYSQNYRIPKEEKIAMDNVFNMARTLMELKNKEEERSSQYFPKK</sequence>
<dbReference type="Proteomes" id="UP000765509">
    <property type="component" value="Unassembled WGS sequence"/>
</dbReference>
<feature type="region of interest" description="Disordered" evidence="1">
    <location>
        <begin position="119"/>
        <end position="182"/>
    </location>
</feature>
<feature type="compositionally biased region" description="Basic residues" evidence="1">
    <location>
        <begin position="142"/>
        <end position="170"/>
    </location>
</feature>
<organism evidence="2 3">
    <name type="scientific">Austropuccinia psidii MF-1</name>
    <dbReference type="NCBI Taxonomy" id="1389203"/>
    <lineage>
        <taxon>Eukaryota</taxon>
        <taxon>Fungi</taxon>
        <taxon>Dikarya</taxon>
        <taxon>Basidiomycota</taxon>
        <taxon>Pucciniomycotina</taxon>
        <taxon>Pucciniomycetes</taxon>
        <taxon>Pucciniales</taxon>
        <taxon>Sphaerophragmiaceae</taxon>
        <taxon>Austropuccinia</taxon>
    </lineage>
</organism>
<dbReference type="AlphaFoldDB" id="A0A9Q3FQX8"/>
<dbReference type="EMBL" id="AVOT02047015">
    <property type="protein sequence ID" value="MBW0542293.1"/>
    <property type="molecule type" value="Genomic_DNA"/>
</dbReference>
<gene>
    <name evidence="2" type="ORF">O181_082008</name>
</gene>
<reference evidence="2" key="1">
    <citation type="submission" date="2021-03" db="EMBL/GenBank/DDBJ databases">
        <title>Draft genome sequence of rust myrtle Austropuccinia psidii MF-1, a brazilian biotype.</title>
        <authorList>
            <person name="Quecine M.C."/>
            <person name="Pachon D.M.R."/>
            <person name="Bonatelli M.L."/>
            <person name="Correr F.H."/>
            <person name="Franceschini L.M."/>
            <person name="Leite T.F."/>
            <person name="Margarido G.R.A."/>
            <person name="Almeida C.A."/>
            <person name="Ferrarezi J.A."/>
            <person name="Labate C.A."/>
        </authorList>
    </citation>
    <scope>NUCLEOTIDE SEQUENCE</scope>
    <source>
        <strain evidence="2">MF-1</strain>
    </source>
</reference>
<evidence type="ECO:0000256" key="1">
    <source>
        <dbReference type="SAM" id="MobiDB-lite"/>
    </source>
</evidence>
<accession>A0A9Q3FQX8</accession>
<comment type="caution">
    <text evidence="2">The sequence shown here is derived from an EMBL/GenBank/DDBJ whole genome shotgun (WGS) entry which is preliminary data.</text>
</comment>